<evidence type="ECO:0000256" key="5">
    <source>
        <dbReference type="ARBA" id="ARBA00022989"/>
    </source>
</evidence>
<dbReference type="GO" id="GO:0017004">
    <property type="term" value="P:cytochrome complex assembly"/>
    <property type="evidence" value="ECO:0007669"/>
    <property type="project" value="UniProtKB-KW"/>
</dbReference>
<dbReference type="InterPro" id="IPR013766">
    <property type="entry name" value="Thioredoxin_domain"/>
</dbReference>
<reference evidence="10 11" key="1">
    <citation type="submission" date="2018-11" db="EMBL/GenBank/DDBJ databases">
        <title>Pseudaminobacter arsenicus sp. nov., an arsenic-resistant bacterium isolated from arsenic-rich aquifers.</title>
        <authorList>
            <person name="Mu Y."/>
        </authorList>
    </citation>
    <scope>NUCLEOTIDE SEQUENCE [LARGE SCALE GENOMIC DNA]</scope>
    <source>
        <strain evidence="10 11">CB3</strain>
    </source>
</reference>
<dbReference type="OrthoDB" id="9811036at2"/>
<evidence type="ECO:0000256" key="8">
    <source>
        <dbReference type="SAM" id="SignalP"/>
    </source>
</evidence>
<keyword evidence="10" id="KW-0560">Oxidoreductase</keyword>
<evidence type="ECO:0000256" key="7">
    <source>
        <dbReference type="SAM" id="Phobius"/>
    </source>
</evidence>
<dbReference type="PANTHER" id="PTHR32234">
    <property type="entry name" value="THIOL:DISULFIDE INTERCHANGE PROTEIN DSBD"/>
    <property type="match status" value="1"/>
</dbReference>
<dbReference type="SUPFAM" id="SSF74863">
    <property type="entry name" value="Thiol:disulfide interchange protein DsbD, N-terminal domain (DsbD-alpha)"/>
    <property type="match status" value="1"/>
</dbReference>
<feature type="chain" id="PRO_5019114427" evidence="8">
    <location>
        <begin position="18"/>
        <end position="582"/>
    </location>
</feature>
<dbReference type="PANTHER" id="PTHR32234:SF0">
    <property type="entry name" value="THIOL:DISULFIDE INTERCHANGE PROTEIN DSBD"/>
    <property type="match status" value="1"/>
</dbReference>
<accession>A0A432V3N1</accession>
<feature type="transmembrane region" description="Helical" evidence="7">
    <location>
        <begin position="421"/>
        <end position="438"/>
    </location>
</feature>
<keyword evidence="5 7" id="KW-1133">Transmembrane helix</keyword>
<dbReference type="NCBIfam" id="NF001419">
    <property type="entry name" value="PRK00293.1"/>
    <property type="match status" value="1"/>
</dbReference>
<feature type="transmembrane region" description="Helical" evidence="7">
    <location>
        <begin position="175"/>
        <end position="199"/>
    </location>
</feature>
<dbReference type="SUPFAM" id="SSF52833">
    <property type="entry name" value="Thioredoxin-like"/>
    <property type="match status" value="1"/>
</dbReference>
<feature type="transmembrane region" description="Helical" evidence="7">
    <location>
        <begin position="337"/>
        <end position="361"/>
    </location>
</feature>
<protein>
    <submittedName>
        <fullName evidence="10">Protein-disulfide reductase DsbD</fullName>
        <ecNumber evidence="10">1.8.1.8</ecNumber>
    </submittedName>
</protein>
<feature type="transmembrane region" description="Helical" evidence="7">
    <location>
        <begin position="255"/>
        <end position="275"/>
    </location>
</feature>
<dbReference type="Pfam" id="PF11412">
    <property type="entry name" value="DsbD_N"/>
    <property type="match status" value="1"/>
</dbReference>
<dbReference type="Pfam" id="PF13899">
    <property type="entry name" value="Thioredoxin_7"/>
    <property type="match status" value="1"/>
</dbReference>
<comment type="subcellular location">
    <subcellularLocation>
        <location evidence="1">Cell membrane</location>
        <topology evidence="1">Multi-pass membrane protein</topology>
    </subcellularLocation>
</comment>
<dbReference type="Pfam" id="PF02683">
    <property type="entry name" value="DsbD_TM"/>
    <property type="match status" value="1"/>
</dbReference>
<proteinExistence type="predicted"/>
<dbReference type="PROSITE" id="PS51352">
    <property type="entry name" value="THIOREDOXIN_2"/>
    <property type="match status" value="1"/>
</dbReference>
<keyword evidence="6 7" id="KW-0472">Membrane</keyword>
<feature type="transmembrane region" description="Helical" evidence="7">
    <location>
        <begin position="396"/>
        <end position="414"/>
    </location>
</feature>
<feature type="transmembrane region" description="Helical" evidence="7">
    <location>
        <begin position="373"/>
        <end position="390"/>
    </location>
</feature>
<dbReference type="GO" id="GO:0047134">
    <property type="term" value="F:protein-disulfide reductase [NAD(P)H] activity"/>
    <property type="evidence" value="ECO:0007669"/>
    <property type="project" value="UniProtKB-EC"/>
</dbReference>
<gene>
    <name evidence="10" type="primary">dsbD</name>
    <name evidence="10" type="ORF">EET67_16160</name>
</gene>
<keyword evidence="4" id="KW-0201">Cytochrome c-type biogenesis</keyword>
<feature type="domain" description="Thioredoxin" evidence="9">
    <location>
        <begin position="456"/>
        <end position="582"/>
    </location>
</feature>
<dbReference type="Gene3D" id="3.40.30.10">
    <property type="entry name" value="Glutaredoxin"/>
    <property type="match status" value="1"/>
</dbReference>
<dbReference type="InterPro" id="IPR036929">
    <property type="entry name" value="DsbDN_sf"/>
</dbReference>
<comment type="caution">
    <text evidence="10">The sequence shown here is derived from an EMBL/GenBank/DDBJ whole genome shotgun (WGS) entry which is preliminary data.</text>
</comment>
<dbReference type="GO" id="GO:0005886">
    <property type="term" value="C:plasma membrane"/>
    <property type="evidence" value="ECO:0007669"/>
    <property type="project" value="UniProtKB-SubCell"/>
</dbReference>
<dbReference type="Gene3D" id="2.60.40.1250">
    <property type="entry name" value="Thiol:disulfide interchange protein DsbD, N-terminal domain"/>
    <property type="match status" value="1"/>
</dbReference>
<evidence type="ECO:0000256" key="2">
    <source>
        <dbReference type="ARBA" id="ARBA00022475"/>
    </source>
</evidence>
<organism evidence="10 11">
    <name type="scientific">Borborobacter arsenicus</name>
    <dbReference type="NCBI Taxonomy" id="1851146"/>
    <lineage>
        <taxon>Bacteria</taxon>
        <taxon>Pseudomonadati</taxon>
        <taxon>Pseudomonadota</taxon>
        <taxon>Alphaproteobacteria</taxon>
        <taxon>Hyphomicrobiales</taxon>
        <taxon>Phyllobacteriaceae</taxon>
        <taxon>Borborobacter</taxon>
    </lineage>
</organism>
<keyword evidence="11" id="KW-1185">Reference proteome</keyword>
<dbReference type="EMBL" id="RKST01000016">
    <property type="protein sequence ID" value="RUM96766.1"/>
    <property type="molecule type" value="Genomic_DNA"/>
</dbReference>
<evidence type="ECO:0000256" key="1">
    <source>
        <dbReference type="ARBA" id="ARBA00004651"/>
    </source>
</evidence>
<sequence length="582" mass="60557">MRFIVSALIALFLSAGAASSQQPVAPLDVDDAFALSVARVGEKLELRWNIAPGYYLYRDNFTITQGATDVPFTVSEGVAKDDPGFGNVEVIFDEAIVDLTPAAGEPVRVDYQGCQDGGICYRPEARVVAPDTLVVTKPVGGFIAPVAGDVSLAASGIVIADDAGDTSSILEGSSVAWIMLSFLGFGLLLAFTPCVFPIYPIVIGMLGRQGERTTAARGFALSTTYVLGLAVAFGLVGAIVGWSGQNIQFALQSPLTTAAIAALFLILASSMLGAFELQLPSGLTSRFAGRSGGGSLGSAGALGFTSALIVGPCVTAPLAGALVYIAQGGDWRIGALALFSLGFGKGLPLIAMATFGGGLLPRAGRWMEEIKRLFGFGFIATAIWVATPLLPIAMDLSLYALLLIVAAVDLVLRISSRRAKAAAMGLTLLAGILALGAIDGNGKPMQAMARIVLRSAPPAGSDLTFTTTASREGLLRAFEAAGEKAQPLMLYVTADWCVICRTIERKVLPDKGVAKALDGVHLVKFDVSEFDAAAQAVLKELKIAGPPTMVFFDSSRRERSGTRLIGSVASSDLIQSATALKR</sequence>
<evidence type="ECO:0000313" key="10">
    <source>
        <dbReference type="EMBL" id="RUM96766.1"/>
    </source>
</evidence>
<keyword evidence="3 7" id="KW-0812">Transmembrane</keyword>
<evidence type="ECO:0000313" key="11">
    <source>
        <dbReference type="Proteomes" id="UP000281647"/>
    </source>
</evidence>
<feature type="transmembrane region" description="Helical" evidence="7">
    <location>
        <begin position="296"/>
        <end position="325"/>
    </location>
</feature>
<dbReference type="Proteomes" id="UP000281647">
    <property type="component" value="Unassembled WGS sequence"/>
</dbReference>
<dbReference type="InterPro" id="IPR036249">
    <property type="entry name" value="Thioredoxin-like_sf"/>
</dbReference>
<evidence type="ECO:0000256" key="3">
    <source>
        <dbReference type="ARBA" id="ARBA00022692"/>
    </source>
</evidence>
<dbReference type="InterPro" id="IPR003834">
    <property type="entry name" value="Cyt_c_assmbl_TM_dom"/>
</dbReference>
<name>A0A432V3N1_9HYPH</name>
<dbReference type="EC" id="1.8.1.8" evidence="10"/>
<dbReference type="AlphaFoldDB" id="A0A432V3N1"/>
<dbReference type="RefSeq" id="WP_128627569.1">
    <property type="nucleotide sequence ID" value="NZ_RKST01000016.1"/>
</dbReference>
<evidence type="ECO:0000259" key="9">
    <source>
        <dbReference type="PROSITE" id="PS51352"/>
    </source>
</evidence>
<dbReference type="InterPro" id="IPR028250">
    <property type="entry name" value="DsbDN"/>
</dbReference>
<feature type="transmembrane region" description="Helical" evidence="7">
    <location>
        <begin position="219"/>
        <end position="243"/>
    </location>
</feature>
<keyword evidence="2" id="KW-1003">Cell membrane</keyword>
<feature type="signal peptide" evidence="8">
    <location>
        <begin position="1"/>
        <end position="17"/>
    </location>
</feature>
<evidence type="ECO:0000256" key="6">
    <source>
        <dbReference type="ARBA" id="ARBA00023136"/>
    </source>
</evidence>
<evidence type="ECO:0000256" key="4">
    <source>
        <dbReference type="ARBA" id="ARBA00022748"/>
    </source>
</evidence>
<dbReference type="GO" id="GO:0045454">
    <property type="term" value="P:cell redox homeostasis"/>
    <property type="evidence" value="ECO:0007669"/>
    <property type="project" value="TreeGrafter"/>
</dbReference>
<keyword evidence="8" id="KW-0732">Signal</keyword>